<comment type="subcellular location">
    <subcellularLocation>
        <location evidence="1">Secreted</location>
        <location evidence="1">Extracellular space</location>
    </subcellularLocation>
</comment>
<evidence type="ECO:0000256" key="2">
    <source>
        <dbReference type="ARBA" id="ARBA00007664"/>
    </source>
</evidence>
<dbReference type="InterPro" id="IPR001254">
    <property type="entry name" value="Trypsin_dom"/>
</dbReference>
<dbReference type="CDD" id="cd00190">
    <property type="entry name" value="Tryp_SPc"/>
    <property type="match status" value="1"/>
</dbReference>
<keyword evidence="3" id="KW-0645">Protease</keyword>
<dbReference type="GO" id="GO:0006508">
    <property type="term" value="P:proteolysis"/>
    <property type="evidence" value="ECO:0007669"/>
    <property type="project" value="UniProtKB-KW"/>
</dbReference>
<gene>
    <name evidence="14" type="primary">LOC108008826</name>
</gene>
<evidence type="ECO:0000256" key="1">
    <source>
        <dbReference type="ARBA" id="ARBA00004239"/>
    </source>
</evidence>
<evidence type="ECO:0000256" key="10">
    <source>
        <dbReference type="ARBA" id="ARBA00038868"/>
    </source>
</evidence>
<comment type="similarity">
    <text evidence="2">Belongs to the peptidase S1 family.</text>
</comment>
<dbReference type="PRINTS" id="PR00722">
    <property type="entry name" value="CHYMOTRYPSIN"/>
</dbReference>
<dbReference type="InterPro" id="IPR018114">
    <property type="entry name" value="TRYPSIN_HIS"/>
</dbReference>
<dbReference type="InterPro" id="IPR043504">
    <property type="entry name" value="Peptidase_S1_PA_chymotrypsin"/>
</dbReference>
<dbReference type="SUPFAM" id="SSF50494">
    <property type="entry name" value="Trypsin-like serine proteases"/>
    <property type="match status" value="1"/>
</dbReference>
<keyword evidence="6" id="KW-0720">Serine protease</keyword>
<evidence type="ECO:0000256" key="11">
    <source>
        <dbReference type="SAM" id="SignalP"/>
    </source>
</evidence>
<comment type="catalytic activity">
    <reaction evidence="9">
        <text>Preferential cleavage: Arg-|-Xaa, Lys-|-Xaa.</text>
        <dbReference type="EC" id="3.4.21.4"/>
    </reaction>
</comment>
<dbReference type="Gene3D" id="2.40.10.10">
    <property type="entry name" value="Trypsin-like serine proteases"/>
    <property type="match status" value="1"/>
</dbReference>
<dbReference type="InterPro" id="IPR050430">
    <property type="entry name" value="Peptidase_S1"/>
</dbReference>
<evidence type="ECO:0000313" key="13">
    <source>
        <dbReference type="Proteomes" id="UP001652628"/>
    </source>
</evidence>
<feature type="chain" id="PRO_5046803977" description="trypsin" evidence="11">
    <location>
        <begin position="19"/>
        <end position="298"/>
    </location>
</feature>
<feature type="signal peptide" evidence="11">
    <location>
        <begin position="1"/>
        <end position="18"/>
    </location>
</feature>
<sequence length="298" mass="33084">MQILTVLCLGLVLSRSLSEAELGVIGDISDETFEMLISGGYKPKSNRLSRHVVSIRTHNYVRHRGDNHFCSGVLVSSRAVLTAAHCLTDRYKASMNPRGIRVVFAHITRLADYEDADTRFVDRLVVHPEYERYKKNDLAVLRLAERIPSSNHDVLPLLLRKMANVTYGDTCVTLGWGQIYQHGPYSDELLYLDVIIRPPSLCQKHDGSFTSDHYVCTEPVGEGQTCAGDMGGPLLCNGALLGLIGGHQGCAGGKAMKFVSFLYYKDWITTTIKSLSDCGFRVSISRVFLTPFLLILVN</sequence>
<dbReference type="Pfam" id="PF00089">
    <property type="entry name" value="Trypsin"/>
    <property type="match status" value="1"/>
</dbReference>
<dbReference type="RefSeq" id="XP_016928223.2">
    <property type="nucleotide sequence ID" value="XM_017072734.4"/>
</dbReference>
<dbReference type="PANTHER" id="PTHR24276">
    <property type="entry name" value="POLYSERASE-RELATED"/>
    <property type="match status" value="1"/>
</dbReference>
<dbReference type="AlphaFoldDB" id="A0AB39Z4F0"/>
<evidence type="ECO:0000256" key="9">
    <source>
        <dbReference type="ARBA" id="ARBA00036320"/>
    </source>
</evidence>
<organism evidence="13 14">
    <name type="scientific">Drosophila suzukii</name>
    <name type="common">Spotted-wing drosophila fruit fly</name>
    <dbReference type="NCBI Taxonomy" id="28584"/>
    <lineage>
        <taxon>Eukaryota</taxon>
        <taxon>Metazoa</taxon>
        <taxon>Ecdysozoa</taxon>
        <taxon>Arthropoda</taxon>
        <taxon>Hexapoda</taxon>
        <taxon>Insecta</taxon>
        <taxon>Pterygota</taxon>
        <taxon>Neoptera</taxon>
        <taxon>Endopterygota</taxon>
        <taxon>Diptera</taxon>
        <taxon>Brachycera</taxon>
        <taxon>Muscomorpha</taxon>
        <taxon>Ephydroidea</taxon>
        <taxon>Drosophilidae</taxon>
        <taxon>Drosophila</taxon>
        <taxon>Sophophora</taxon>
    </lineage>
</organism>
<reference evidence="14" key="1">
    <citation type="submission" date="2025-08" db="UniProtKB">
        <authorList>
            <consortium name="RefSeq"/>
        </authorList>
    </citation>
    <scope>IDENTIFICATION</scope>
</reference>
<dbReference type="GeneID" id="108008826"/>
<keyword evidence="8" id="KW-1015">Disulfide bond</keyword>
<evidence type="ECO:0000256" key="8">
    <source>
        <dbReference type="ARBA" id="ARBA00023157"/>
    </source>
</evidence>
<keyword evidence="7" id="KW-0865">Zymogen</keyword>
<keyword evidence="5" id="KW-0378">Hydrolase</keyword>
<dbReference type="PROSITE" id="PS50240">
    <property type="entry name" value="TRYPSIN_DOM"/>
    <property type="match status" value="1"/>
</dbReference>
<dbReference type="PROSITE" id="PS00134">
    <property type="entry name" value="TRYPSIN_HIS"/>
    <property type="match status" value="1"/>
</dbReference>
<dbReference type="EC" id="3.4.21.4" evidence="10"/>
<evidence type="ECO:0000256" key="6">
    <source>
        <dbReference type="ARBA" id="ARBA00022825"/>
    </source>
</evidence>
<evidence type="ECO:0000256" key="7">
    <source>
        <dbReference type="ARBA" id="ARBA00023145"/>
    </source>
</evidence>
<protein>
    <recommendedName>
        <fullName evidence="10">trypsin</fullName>
        <ecNumber evidence="10">3.4.21.4</ecNumber>
    </recommendedName>
</protein>
<dbReference type="GO" id="GO:0004252">
    <property type="term" value="F:serine-type endopeptidase activity"/>
    <property type="evidence" value="ECO:0007669"/>
    <property type="project" value="UniProtKB-EC"/>
</dbReference>
<dbReference type="Proteomes" id="UP001652628">
    <property type="component" value="Chromosome 2R"/>
</dbReference>
<evidence type="ECO:0000256" key="3">
    <source>
        <dbReference type="ARBA" id="ARBA00022670"/>
    </source>
</evidence>
<proteinExistence type="inferred from homology"/>
<dbReference type="PANTHER" id="PTHR24276:SF91">
    <property type="entry name" value="AT26814P-RELATED"/>
    <property type="match status" value="1"/>
</dbReference>
<keyword evidence="4 11" id="KW-0732">Signal</keyword>
<dbReference type="InterPro" id="IPR001314">
    <property type="entry name" value="Peptidase_S1A"/>
</dbReference>
<evidence type="ECO:0000313" key="14">
    <source>
        <dbReference type="RefSeq" id="XP_016928223.2"/>
    </source>
</evidence>
<name>A0AB39Z4F0_DROSZ</name>
<evidence type="ECO:0000259" key="12">
    <source>
        <dbReference type="PROSITE" id="PS50240"/>
    </source>
</evidence>
<dbReference type="SMART" id="SM00020">
    <property type="entry name" value="Tryp_SPc"/>
    <property type="match status" value="1"/>
</dbReference>
<dbReference type="GO" id="GO:0005576">
    <property type="term" value="C:extracellular region"/>
    <property type="evidence" value="ECO:0007669"/>
    <property type="project" value="UniProtKB-SubCell"/>
</dbReference>
<feature type="domain" description="Peptidase S1" evidence="12">
    <location>
        <begin position="37"/>
        <end position="273"/>
    </location>
</feature>
<keyword evidence="13" id="KW-1185">Reference proteome</keyword>
<evidence type="ECO:0000256" key="4">
    <source>
        <dbReference type="ARBA" id="ARBA00022729"/>
    </source>
</evidence>
<accession>A0AB39Z4F0</accession>
<evidence type="ECO:0000256" key="5">
    <source>
        <dbReference type="ARBA" id="ARBA00022801"/>
    </source>
</evidence>
<dbReference type="InterPro" id="IPR009003">
    <property type="entry name" value="Peptidase_S1_PA"/>
</dbReference>